<gene>
    <name evidence="1" type="ORF">BSO15_07795</name>
</gene>
<dbReference type="EMBL" id="MPJJ01000009">
    <property type="protein sequence ID" value="OLV26344.1"/>
    <property type="molecule type" value="Genomic_DNA"/>
</dbReference>
<organism evidence="1 2">
    <name type="scientific">Haemophilus parainfluenzae</name>
    <dbReference type="NCBI Taxonomy" id="729"/>
    <lineage>
        <taxon>Bacteria</taxon>
        <taxon>Pseudomonadati</taxon>
        <taxon>Pseudomonadota</taxon>
        <taxon>Gammaproteobacteria</taxon>
        <taxon>Pasteurellales</taxon>
        <taxon>Pasteurellaceae</taxon>
        <taxon>Haemophilus</taxon>
    </lineage>
</organism>
<comment type="caution">
    <text evidence="1">The sequence shown here is derived from an EMBL/GenBank/DDBJ whole genome shotgun (WGS) entry which is preliminary data.</text>
</comment>
<evidence type="ECO:0000313" key="1">
    <source>
        <dbReference type="EMBL" id="OLV26344.1"/>
    </source>
</evidence>
<evidence type="ECO:0000313" key="2">
    <source>
        <dbReference type="Proteomes" id="UP000242412"/>
    </source>
</evidence>
<dbReference type="Proteomes" id="UP000242412">
    <property type="component" value="Unassembled WGS sequence"/>
</dbReference>
<accession>A0AB36ILI9</accession>
<sequence length="110" mass="12666">MSNKQKQEKLVDDLLSGKAILYSMSDIQKKLSISRSTLNRWIKNGENRISTLLEVTNYLSHDFGKLSSLSDDDEEDTTTVFPQPDLYIGNSPRWSRETVKNWILSSQKNK</sequence>
<name>A0AB36ILI9_HAEPA</name>
<reference evidence="1 2" key="1">
    <citation type="submission" date="2016-11" db="EMBL/GenBank/DDBJ databases">
        <title>Simultaneous identification of Haemophilus influenzae and Haemophilus haemolyticus using TaqMan real-time PCR.</title>
        <authorList>
            <person name="Price E.P."/>
            <person name="Sarovich D.S."/>
            <person name="Harris T.M."/>
            <person name="Spargo J.C."/>
            <person name="Nosworthy E."/>
            <person name="Beissbarth J."/>
            <person name="Chang A.B."/>
            <person name="Smith-Vaughan H.C."/>
        </authorList>
    </citation>
    <scope>NUCLEOTIDE SEQUENCE [LARGE SCALE GENOMIC DNA]</scope>
    <source>
        <strain evidence="1 2">60884 B Hi-2</strain>
    </source>
</reference>
<evidence type="ECO:0008006" key="3">
    <source>
        <dbReference type="Google" id="ProtNLM"/>
    </source>
</evidence>
<proteinExistence type="predicted"/>
<dbReference type="AlphaFoldDB" id="A0AB36ILI9"/>
<protein>
    <recommendedName>
        <fullName evidence="3">Helix-turn-helix transcriptional regulator</fullName>
    </recommendedName>
</protein>
<dbReference type="RefSeq" id="WP_075875930.1">
    <property type="nucleotide sequence ID" value="NZ_MPJJ01000009.1"/>
</dbReference>